<sequence>MLAFNSHQGKYLTATGIFRGRSLSLKILHDLMAKEKNNQQFIEWIPNNCKIAHCDISPKGLSCSVTGIANHTGIVKQFDNFLQPYSKLIQRRAFMHWYIGEGMEEIELIEAENHIKDIIKDYKQYEINT</sequence>
<comment type="caution">
    <text evidence="7">The sequence shown here is derived from an EMBL/GenBank/DDBJ whole genome shotgun (WGS) entry which is preliminary data.</text>
</comment>
<keyword evidence="4" id="KW-0547">Nucleotide-binding</keyword>
<dbReference type="GO" id="GO:0005200">
    <property type="term" value="F:structural constituent of cytoskeleton"/>
    <property type="evidence" value="ECO:0007669"/>
    <property type="project" value="InterPro"/>
</dbReference>
<reference evidence="7" key="1">
    <citation type="submission" date="2021-02" db="EMBL/GenBank/DDBJ databases">
        <authorList>
            <person name="Nowell W R."/>
        </authorList>
    </citation>
    <scope>NUCLEOTIDE SEQUENCE</scope>
</reference>
<protein>
    <recommendedName>
        <fullName evidence="6">Tubulin/FtsZ 2-layer sandwich domain-containing protein</fullName>
    </recommendedName>
</protein>
<dbReference type="PRINTS" id="PR01163">
    <property type="entry name" value="BETATUBULIN"/>
</dbReference>
<dbReference type="InterPro" id="IPR037103">
    <property type="entry name" value="Tubulin/FtsZ-like_C"/>
</dbReference>
<comment type="similarity">
    <text evidence="2">Belongs to the tubulin family.</text>
</comment>
<keyword evidence="3" id="KW-0493">Microtubule</keyword>
<evidence type="ECO:0000256" key="4">
    <source>
        <dbReference type="ARBA" id="ARBA00022741"/>
    </source>
</evidence>
<dbReference type="InterPro" id="IPR008280">
    <property type="entry name" value="Tub_FtsZ_C"/>
</dbReference>
<gene>
    <name evidence="7" type="ORF">JYZ213_LOCUS41863</name>
</gene>
<dbReference type="GO" id="GO:0003924">
    <property type="term" value="F:GTPase activity"/>
    <property type="evidence" value="ECO:0007669"/>
    <property type="project" value="InterPro"/>
</dbReference>
<accession>A0A815R593</accession>
<dbReference type="AlphaFoldDB" id="A0A815R593"/>
<evidence type="ECO:0000256" key="5">
    <source>
        <dbReference type="ARBA" id="ARBA00023134"/>
    </source>
</evidence>
<evidence type="ECO:0000313" key="8">
    <source>
        <dbReference type="Proteomes" id="UP000663845"/>
    </source>
</evidence>
<keyword evidence="5" id="KW-0342">GTP-binding</keyword>
<dbReference type="Proteomes" id="UP000663845">
    <property type="component" value="Unassembled WGS sequence"/>
</dbReference>
<evidence type="ECO:0000256" key="2">
    <source>
        <dbReference type="ARBA" id="ARBA00009636"/>
    </source>
</evidence>
<dbReference type="InterPro" id="IPR023123">
    <property type="entry name" value="Tubulin_C"/>
</dbReference>
<dbReference type="Pfam" id="PF03953">
    <property type="entry name" value="Tubulin_C"/>
    <property type="match status" value="1"/>
</dbReference>
<evidence type="ECO:0000256" key="1">
    <source>
        <dbReference type="ARBA" id="ARBA00001946"/>
    </source>
</evidence>
<organism evidence="7 8">
    <name type="scientific">Adineta steineri</name>
    <dbReference type="NCBI Taxonomy" id="433720"/>
    <lineage>
        <taxon>Eukaryota</taxon>
        <taxon>Metazoa</taxon>
        <taxon>Spiralia</taxon>
        <taxon>Gnathifera</taxon>
        <taxon>Rotifera</taxon>
        <taxon>Eurotatoria</taxon>
        <taxon>Bdelloidea</taxon>
        <taxon>Adinetida</taxon>
        <taxon>Adinetidae</taxon>
        <taxon>Adineta</taxon>
    </lineage>
</organism>
<dbReference type="InterPro" id="IPR018316">
    <property type="entry name" value="Tubulin/FtsZ_2-layer-sand-dom"/>
</dbReference>
<dbReference type="GO" id="GO:0007017">
    <property type="term" value="P:microtubule-based process"/>
    <property type="evidence" value="ECO:0007669"/>
    <property type="project" value="InterPro"/>
</dbReference>
<evidence type="ECO:0000259" key="6">
    <source>
        <dbReference type="Pfam" id="PF03953"/>
    </source>
</evidence>
<name>A0A815R593_9BILA</name>
<proteinExistence type="inferred from homology"/>
<evidence type="ECO:0000313" key="7">
    <source>
        <dbReference type="EMBL" id="CAF1471961.1"/>
    </source>
</evidence>
<feature type="domain" description="Tubulin/FtsZ 2-layer sandwich" evidence="6">
    <location>
        <begin position="1"/>
        <end position="81"/>
    </location>
</feature>
<dbReference type="Gene3D" id="1.10.287.600">
    <property type="entry name" value="Helix hairpin bin"/>
    <property type="match status" value="1"/>
</dbReference>
<dbReference type="GO" id="GO:0005525">
    <property type="term" value="F:GTP binding"/>
    <property type="evidence" value="ECO:0007669"/>
    <property type="project" value="UniProtKB-KW"/>
</dbReference>
<dbReference type="PANTHER" id="PTHR11588">
    <property type="entry name" value="TUBULIN"/>
    <property type="match status" value="1"/>
</dbReference>
<dbReference type="EMBL" id="CAJNOG010001800">
    <property type="protein sequence ID" value="CAF1471961.1"/>
    <property type="molecule type" value="Genomic_DNA"/>
</dbReference>
<comment type="cofactor">
    <cofactor evidence="1">
        <name>Mg(2+)</name>
        <dbReference type="ChEBI" id="CHEBI:18420"/>
    </cofactor>
</comment>
<evidence type="ECO:0000256" key="3">
    <source>
        <dbReference type="ARBA" id="ARBA00022701"/>
    </source>
</evidence>
<dbReference type="InterPro" id="IPR000217">
    <property type="entry name" value="Tubulin"/>
</dbReference>
<dbReference type="Gene3D" id="3.30.1330.20">
    <property type="entry name" value="Tubulin/FtsZ, C-terminal domain"/>
    <property type="match status" value="1"/>
</dbReference>
<dbReference type="GO" id="GO:0005874">
    <property type="term" value="C:microtubule"/>
    <property type="evidence" value="ECO:0007669"/>
    <property type="project" value="UniProtKB-KW"/>
</dbReference>
<dbReference type="InterPro" id="IPR002453">
    <property type="entry name" value="Beta_tubulin"/>
</dbReference>
<dbReference type="SUPFAM" id="SSF55307">
    <property type="entry name" value="Tubulin C-terminal domain-like"/>
    <property type="match status" value="1"/>
</dbReference>